<dbReference type="Proteomes" id="UP000005242">
    <property type="component" value="Unassembled WGS sequence"/>
</dbReference>
<dbReference type="InterPro" id="IPR000620">
    <property type="entry name" value="EamA_dom"/>
</dbReference>
<dbReference type="InParanoid" id="I4YDV0"/>
<dbReference type="GO" id="GO:0016020">
    <property type="term" value="C:membrane"/>
    <property type="evidence" value="ECO:0007669"/>
    <property type="project" value="UniProtKB-SubCell"/>
</dbReference>
<dbReference type="OMA" id="QIIFIRM"/>
<dbReference type="STRING" id="671144.I4YDV0"/>
<dbReference type="HOGENOM" id="CLU_032828_4_1_1"/>
<feature type="transmembrane region" description="Helical" evidence="6">
    <location>
        <begin position="196"/>
        <end position="218"/>
    </location>
</feature>
<feature type="domain" description="EamA" evidence="7">
    <location>
        <begin position="201"/>
        <end position="334"/>
    </location>
</feature>
<dbReference type="RefSeq" id="XP_006957942.1">
    <property type="nucleotide sequence ID" value="XM_006957880.1"/>
</dbReference>
<comment type="subcellular location">
    <subcellularLocation>
        <location evidence="1">Membrane</location>
        <topology evidence="1">Multi-pass membrane protein</topology>
    </subcellularLocation>
</comment>
<dbReference type="eggNOG" id="KOG4510">
    <property type="taxonomic scope" value="Eukaryota"/>
</dbReference>
<accession>I4YDV0</accession>
<evidence type="ECO:0000256" key="3">
    <source>
        <dbReference type="ARBA" id="ARBA00022989"/>
    </source>
</evidence>
<evidence type="ECO:0000256" key="6">
    <source>
        <dbReference type="SAM" id="Phobius"/>
    </source>
</evidence>
<feature type="transmembrane region" description="Helical" evidence="6">
    <location>
        <begin position="263"/>
        <end position="283"/>
    </location>
</feature>
<proteinExistence type="predicted"/>
<feature type="transmembrane region" description="Helical" evidence="6">
    <location>
        <begin position="165"/>
        <end position="184"/>
    </location>
</feature>
<feature type="region of interest" description="Disordered" evidence="5">
    <location>
        <begin position="339"/>
        <end position="360"/>
    </location>
</feature>
<dbReference type="EMBL" id="JH668229">
    <property type="protein sequence ID" value="EIM22142.1"/>
    <property type="molecule type" value="Genomic_DNA"/>
</dbReference>
<gene>
    <name evidence="8" type="ORF">WALSEDRAFT_51122</name>
</gene>
<feature type="transmembrane region" description="Helical" evidence="6">
    <location>
        <begin position="230"/>
        <end position="251"/>
    </location>
</feature>
<evidence type="ECO:0000313" key="8">
    <source>
        <dbReference type="EMBL" id="EIM22142.1"/>
    </source>
</evidence>
<evidence type="ECO:0000256" key="5">
    <source>
        <dbReference type="SAM" id="MobiDB-lite"/>
    </source>
</evidence>
<dbReference type="SUPFAM" id="SSF103481">
    <property type="entry name" value="Multidrug resistance efflux transporter EmrE"/>
    <property type="match status" value="2"/>
</dbReference>
<evidence type="ECO:0000256" key="2">
    <source>
        <dbReference type="ARBA" id="ARBA00022692"/>
    </source>
</evidence>
<protein>
    <recommendedName>
        <fullName evidence="7">EamA domain-containing protein</fullName>
    </recommendedName>
</protein>
<keyword evidence="9" id="KW-1185">Reference proteome</keyword>
<feature type="transmembrane region" description="Helical" evidence="6">
    <location>
        <begin position="68"/>
        <end position="85"/>
    </location>
</feature>
<sequence length="375" mass="41184">MAADEELSVSSSTTARSFEETEIKQQSFISRNAGLLMIALAQLFFSSMSLAVKVLADVDPPVSALELVVVRMGLTGVLSQMYILVHNIFSDDKIPNPILGPLEVRGLLFARGFVGFASITALYHSLKYLDLSDVSALQFLLPTISGFSGMLFLKEPYLPIERYSSIVSLLGVILIARPPFIFGHEGAQINVDLGAIGIRTLAVCAVIVSVFGASLAYVTTRAIGKRAHPMHVILAFSWCSVIFGTLMMKIQGEQFVLPKSSKWTALLIAVGTFGFLGQILLTLGLRREKVGRASLGMYLQIVFALIFEKVFFNTTPEMLSVVGASLIIATSTIVAMNKNKNKTEEKENDERETLLRDERQRFASVDYGTLEQRRT</sequence>
<organism evidence="8 9">
    <name type="scientific">Wallemia mellicola (strain ATCC MYA-4683 / CBS 633.66)</name>
    <name type="common">Wallemia sebi (CBS 633.66)</name>
    <dbReference type="NCBI Taxonomy" id="671144"/>
    <lineage>
        <taxon>Eukaryota</taxon>
        <taxon>Fungi</taxon>
        <taxon>Dikarya</taxon>
        <taxon>Basidiomycota</taxon>
        <taxon>Wallemiomycotina</taxon>
        <taxon>Wallemiomycetes</taxon>
        <taxon>Wallemiales</taxon>
        <taxon>Wallemiaceae</taxon>
        <taxon>Wallemia</taxon>
    </lineage>
</organism>
<feature type="compositionally biased region" description="Basic and acidic residues" evidence="5">
    <location>
        <begin position="341"/>
        <end position="360"/>
    </location>
</feature>
<dbReference type="KEGG" id="wse:WALSEDRAFT_51122"/>
<feature type="transmembrane region" description="Helical" evidence="6">
    <location>
        <begin position="136"/>
        <end position="153"/>
    </location>
</feature>
<name>I4YDV0_WALMC</name>
<feature type="transmembrane region" description="Helical" evidence="6">
    <location>
        <begin position="33"/>
        <end position="56"/>
    </location>
</feature>
<dbReference type="OrthoDB" id="306876at2759"/>
<reference evidence="8 9" key="1">
    <citation type="journal article" date="2012" name="Fungal Genet. Biol.">
        <title>The genome of the xerotolerant mold Wallemia sebi reveals adaptations to osmotic stress and suggests cryptic sexual reproduction.</title>
        <authorList>
            <person name="Padamsee M."/>
            <person name="Kumar T.K.A."/>
            <person name="Riley R."/>
            <person name="Binder M."/>
            <person name="Boyd A."/>
            <person name="Calvo A.M."/>
            <person name="Furukawa K."/>
            <person name="Hesse C."/>
            <person name="Hohmann S."/>
            <person name="James T.Y."/>
            <person name="LaButti K."/>
            <person name="Lapidus A."/>
            <person name="Lindquist E."/>
            <person name="Lucas S."/>
            <person name="Miller K."/>
            <person name="Shantappa S."/>
            <person name="Grigoriev I.V."/>
            <person name="Hibbett D.S."/>
            <person name="McLaughlin D.J."/>
            <person name="Spatafora J.W."/>
            <person name="Aime M.C."/>
        </authorList>
    </citation>
    <scope>NUCLEOTIDE SEQUENCE [LARGE SCALE GENOMIC DNA]</scope>
    <source>
        <strain evidence="9">ATCC MYA-4683 / CBS 633.66</strain>
    </source>
</reference>
<feature type="transmembrane region" description="Helical" evidence="6">
    <location>
        <begin position="106"/>
        <end position="124"/>
    </location>
</feature>
<dbReference type="Pfam" id="PF00892">
    <property type="entry name" value="EamA"/>
    <property type="match status" value="2"/>
</dbReference>
<dbReference type="PANTHER" id="PTHR22911:SF6">
    <property type="entry name" value="SOLUTE CARRIER FAMILY 35 MEMBER G1"/>
    <property type="match status" value="1"/>
</dbReference>
<feature type="domain" description="EamA" evidence="7">
    <location>
        <begin position="33"/>
        <end position="176"/>
    </location>
</feature>
<feature type="transmembrane region" description="Helical" evidence="6">
    <location>
        <begin position="318"/>
        <end position="336"/>
    </location>
</feature>
<evidence type="ECO:0000313" key="9">
    <source>
        <dbReference type="Proteomes" id="UP000005242"/>
    </source>
</evidence>
<dbReference type="InterPro" id="IPR037185">
    <property type="entry name" value="EmrE-like"/>
</dbReference>
<evidence type="ECO:0000256" key="1">
    <source>
        <dbReference type="ARBA" id="ARBA00004141"/>
    </source>
</evidence>
<dbReference type="PANTHER" id="PTHR22911">
    <property type="entry name" value="ACYL-MALONYL CONDENSING ENZYME-RELATED"/>
    <property type="match status" value="1"/>
</dbReference>
<keyword evidence="4 6" id="KW-0472">Membrane</keyword>
<evidence type="ECO:0000259" key="7">
    <source>
        <dbReference type="Pfam" id="PF00892"/>
    </source>
</evidence>
<dbReference type="GeneID" id="18472547"/>
<feature type="transmembrane region" description="Helical" evidence="6">
    <location>
        <begin position="295"/>
        <end position="312"/>
    </location>
</feature>
<evidence type="ECO:0000256" key="4">
    <source>
        <dbReference type="ARBA" id="ARBA00023136"/>
    </source>
</evidence>
<keyword evidence="2 6" id="KW-0812">Transmembrane</keyword>
<dbReference type="AlphaFoldDB" id="I4YDV0"/>
<keyword evidence="3 6" id="KW-1133">Transmembrane helix</keyword>